<evidence type="ECO:0000313" key="1">
    <source>
        <dbReference type="Proteomes" id="UP000887574"/>
    </source>
</evidence>
<protein>
    <submittedName>
        <fullName evidence="2">Uncharacterized protein</fullName>
    </submittedName>
</protein>
<accession>A0A915CVC3</accession>
<dbReference type="AlphaFoldDB" id="A0A915CVC3"/>
<sequence length="89" mass="10109">MFLFDAAVLDFKALSELELEKASRTKFSYLHHIRSQIHSLQGFARCGLWPVALCNAPFEAVCELVDDFNSCYSHLHVQHTSAPINKETL</sequence>
<dbReference type="Proteomes" id="UP000887574">
    <property type="component" value="Unplaced"/>
</dbReference>
<reference evidence="2" key="1">
    <citation type="submission" date="2022-11" db="UniProtKB">
        <authorList>
            <consortium name="WormBaseParasite"/>
        </authorList>
    </citation>
    <scope>IDENTIFICATION</scope>
</reference>
<proteinExistence type="predicted"/>
<organism evidence="1 2">
    <name type="scientific">Ditylenchus dipsaci</name>
    <dbReference type="NCBI Taxonomy" id="166011"/>
    <lineage>
        <taxon>Eukaryota</taxon>
        <taxon>Metazoa</taxon>
        <taxon>Ecdysozoa</taxon>
        <taxon>Nematoda</taxon>
        <taxon>Chromadorea</taxon>
        <taxon>Rhabditida</taxon>
        <taxon>Tylenchina</taxon>
        <taxon>Tylenchomorpha</taxon>
        <taxon>Sphaerularioidea</taxon>
        <taxon>Anguinidae</taxon>
        <taxon>Anguininae</taxon>
        <taxon>Ditylenchus</taxon>
    </lineage>
</organism>
<name>A0A915CVC3_9BILA</name>
<evidence type="ECO:0000313" key="2">
    <source>
        <dbReference type="WBParaSite" id="jg12763"/>
    </source>
</evidence>
<keyword evidence="1" id="KW-1185">Reference proteome</keyword>
<dbReference type="WBParaSite" id="jg12763">
    <property type="protein sequence ID" value="jg12763"/>
    <property type="gene ID" value="jg12763"/>
</dbReference>